<name>A0A6N7PVW1_9BACT</name>
<evidence type="ECO:0000313" key="2">
    <source>
        <dbReference type="Proteomes" id="UP000440224"/>
    </source>
</evidence>
<sequence length="279" mass="30341">MPRPSPLTPVLAAALPAKGAADEAHGEAFRRAAHVLLNHATLHIAGAAHRLAEVEFYWYGPGHEDPFAHRDPIQVESGIWYFHRQGGTYKGGTYKGVDIAMGRRPDTYVGILIRTIVEAASGAIIEGSCTCVDHVLARTGMESVAALVGSFDGSIDPREGSPLYLTHDKPRGGAAEVFDSPRVGLTLKKGATPERRAFLGRPYRFTIEPARTKKGRPHLVVGLHQKGRTNEEIRRITGSGAALVERYVRAFEAGKGKNPDEYRRDLSTEELCALWGALS</sequence>
<dbReference type="RefSeq" id="WP_153821255.1">
    <property type="nucleotide sequence ID" value="NZ_WJIE01000006.1"/>
</dbReference>
<evidence type="ECO:0000313" key="1">
    <source>
        <dbReference type="EMBL" id="MRG94395.1"/>
    </source>
</evidence>
<proteinExistence type="predicted"/>
<dbReference type="EMBL" id="WJIE01000006">
    <property type="protein sequence ID" value="MRG94395.1"/>
    <property type="molecule type" value="Genomic_DNA"/>
</dbReference>
<reference evidence="1 2" key="1">
    <citation type="submission" date="2019-10" db="EMBL/GenBank/DDBJ databases">
        <title>A soil myxobacterium in the family Polyangiaceae.</title>
        <authorList>
            <person name="Li Y."/>
            <person name="Wang J."/>
        </authorList>
    </citation>
    <scope>NUCLEOTIDE SEQUENCE [LARGE SCALE GENOMIC DNA]</scope>
    <source>
        <strain evidence="1 2">DSM 14734</strain>
    </source>
</reference>
<accession>A0A6N7PVW1</accession>
<protein>
    <submittedName>
        <fullName evidence="1">Uncharacterized protein</fullName>
    </submittedName>
</protein>
<organism evidence="1 2">
    <name type="scientific">Polyangium spumosum</name>
    <dbReference type="NCBI Taxonomy" id="889282"/>
    <lineage>
        <taxon>Bacteria</taxon>
        <taxon>Pseudomonadati</taxon>
        <taxon>Myxococcota</taxon>
        <taxon>Polyangia</taxon>
        <taxon>Polyangiales</taxon>
        <taxon>Polyangiaceae</taxon>
        <taxon>Polyangium</taxon>
    </lineage>
</organism>
<dbReference type="AlphaFoldDB" id="A0A6N7PVW1"/>
<keyword evidence="2" id="KW-1185">Reference proteome</keyword>
<dbReference type="Proteomes" id="UP000440224">
    <property type="component" value="Unassembled WGS sequence"/>
</dbReference>
<dbReference type="OrthoDB" id="278290at2"/>
<gene>
    <name evidence="1" type="ORF">GF068_21090</name>
</gene>
<comment type="caution">
    <text evidence="1">The sequence shown here is derived from an EMBL/GenBank/DDBJ whole genome shotgun (WGS) entry which is preliminary data.</text>
</comment>